<dbReference type="PANTHER" id="PTHR36848">
    <property type="entry name" value="DNA-BINDING PROTEIN (PUTATIVE SECRETED PROTEIN)-RELATED"/>
    <property type="match status" value="1"/>
</dbReference>
<comment type="caution">
    <text evidence="1">The sequence shown here is derived from an EMBL/GenBank/DDBJ whole genome shotgun (WGS) entry which is preliminary data.</text>
</comment>
<name>A0ABS6K8F0_9FIRM</name>
<evidence type="ECO:0000313" key="2">
    <source>
        <dbReference type="Proteomes" id="UP001314681"/>
    </source>
</evidence>
<organism evidence="1 2">
    <name type="scientific">Diplocloster modestus</name>
    <dbReference type="NCBI Taxonomy" id="2850322"/>
    <lineage>
        <taxon>Bacteria</taxon>
        <taxon>Bacillati</taxon>
        <taxon>Bacillota</taxon>
        <taxon>Clostridia</taxon>
        <taxon>Lachnospirales</taxon>
        <taxon>Lachnospiraceae</taxon>
        <taxon>Diplocloster</taxon>
    </lineage>
</organism>
<dbReference type="RefSeq" id="WP_158352899.1">
    <property type="nucleotide sequence ID" value="NZ_JAHQCX010000007.1"/>
</dbReference>
<reference evidence="1 2" key="1">
    <citation type="submission" date="2021-06" db="EMBL/GenBank/DDBJ databases">
        <title>Description of novel taxa of the family Lachnospiraceae.</title>
        <authorList>
            <person name="Chaplin A.V."/>
            <person name="Sokolova S.R."/>
            <person name="Pikina A.P."/>
            <person name="Korzhanova M."/>
            <person name="Belova V."/>
            <person name="Korostin D."/>
            <person name="Efimov B.A."/>
        </authorList>
    </citation>
    <scope>NUCLEOTIDE SEQUENCE [LARGE SCALE GENOMIC DNA]</scope>
    <source>
        <strain evidence="1 2">ASD4241</strain>
    </source>
</reference>
<dbReference type="Proteomes" id="UP001314681">
    <property type="component" value="Unassembled WGS sequence"/>
</dbReference>
<evidence type="ECO:0000313" key="1">
    <source>
        <dbReference type="EMBL" id="MBU9726796.1"/>
    </source>
</evidence>
<accession>A0ABS6K8F0</accession>
<proteinExistence type="predicted"/>
<dbReference type="Pfam" id="PF17132">
    <property type="entry name" value="Glyco_hydro_106"/>
    <property type="match status" value="1"/>
</dbReference>
<gene>
    <name evidence="1" type="ORF">KTH90_12295</name>
</gene>
<dbReference type="EMBL" id="JAHQCX010000007">
    <property type="protein sequence ID" value="MBU9726796.1"/>
    <property type="molecule type" value="Genomic_DNA"/>
</dbReference>
<dbReference type="PANTHER" id="PTHR36848:SF2">
    <property type="entry name" value="SECRETED PROTEIN"/>
    <property type="match status" value="1"/>
</dbReference>
<keyword evidence="2" id="KW-1185">Reference proteome</keyword>
<protein>
    <submittedName>
        <fullName evidence="1">Uncharacterized protein</fullName>
    </submittedName>
</protein>
<sequence>MMEMESQLKNPAGEYRSVPFWSWNDELEPEELIWQIRQMKEKGIGGFFMHARGGLKTPYMGERWMACVRACVEEAKKLGMDPWLYDEEGWPSGFAGGEVTKLGDRYHTRWMELCQCTPADVDRNLSILGVYSLDGRYLYGSREEAVKAEKTDPIQGAAQKTVYVVSEKSNPYYVDVLNPDVIRTFLEVTHEKYKKEFSSELGTIIPGFFTDEPQFSKLKIPYSYLLPEKFKKANGYELKEHLPALFLDLPDCGQYRYDFWKVISRMFTEGFCKTIYEWCQENNCQLTGHLMREDSLLMQMQATAGVMPSYEYMHVPGIDWLRRRISSPLTPKQAGSAAAQLGRKFVLSEMFAMVGWDCSPEELKWIAEWQYVNGVNRMCQHLEAYSIRGIRKRDFPASQFYQQPWWEEYADFNEYFARLGLLLTSGRVEVELLLLHPMHSGWLLYDGREEGEIISFGQKFEDLSQRLADSHIDHHYGDETLIARHGRVEGDRFYIGQCGYRAVVIPDMRCMDQRTVELLLQFSRNKGRIYQMGEFPEYTSPNVREQLSYLRDYARTVEISDLKKDMNRLTDFPISITENGEEIPSLHYQLRKTDTGRILYVVNLDTLMERNARFRFSGNWQITEYVPLEDGKYLLDTDRERSDETSFCVRLAARESKVFFIQKPEAGQAEKMTENQAADSWESADRDSSRTIILHNGGSWKIRHADLNAMTLDRCRYRIDGGAWQDEIHTIRLMDILLREERPVQTELLFSFRMDIGPEETKEFYLAAEIADRLCACINGEDVVLCEQGWWRDKGFRTYNIRPYIRKGDNEIILKIDFRQPQKVYDVLFGENVLETEKNKLTLETEIESIYLLGDFGVMNRNGFSYSWRKELICDPEFSIVKMPVSVYGDDFTSQGFCFFSGKLEISQDLILHEYDDSLGVKIQSLRGSRILYRFSKPNAAVAKLSINGKPVKKFLWQPYECDITDYLKYGKNEIVWELYSSNRNLLGPHHHVDGELYAVWPADFTGEPSPFKADHRNVWSDDYHFVKFGL</sequence>
<dbReference type="InterPro" id="IPR053161">
    <property type="entry name" value="Ulvan_degrading_GH"/>
</dbReference>